<protein>
    <submittedName>
        <fullName evidence="1">Uncharacterized protein</fullName>
    </submittedName>
</protein>
<dbReference type="AlphaFoldDB" id="A0A1P8QYB8"/>
<evidence type="ECO:0000313" key="1">
    <source>
        <dbReference type="EMBL" id="APX91410.1"/>
    </source>
</evidence>
<dbReference type="OrthoDB" id="288532at2"/>
<dbReference type="RefSeq" id="WP_076981333.1">
    <property type="nucleotide sequence ID" value="NZ_CP019127.1"/>
</dbReference>
<dbReference type="InterPro" id="IPR005331">
    <property type="entry name" value="Sulfotransferase"/>
</dbReference>
<dbReference type="Pfam" id="PF03567">
    <property type="entry name" value="Sulfotransfer_2"/>
    <property type="match status" value="1"/>
</dbReference>
<gene>
    <name evidence="1" type="ORF">BV394_16090</name>
</gene>
<organism evidence="1">
    <name type="scientific">Brevirhabdus pacifica</name>
    <dbReference type="NCBI Taxonomy" id="1267768"/>
    <lineage>
        <taxon>Bacteria</taxon>
        <taxon>Pseudomonadati</taxon>
        <taxon>Pseudomonadota</taxon>
        <taxon>Alphaproteobacteria</taxon>
        <taxon>Rhodobacterales</taxon>
        <taxon>Paracoccaceae</taxon>
        <taxon>Brevirhabdus</taxon>
    </lineage>
</organism>
<reference evidence="1" key="1">
    <citation type="submission" date="2017-01" db="EMBL/GenBank/DDBJ databases">
        <title>Genomic analysis of Xuhuaishuia manganoxidans DY6-4.</title>
        <authorList>
            <person name="Wang X."/>
        </authorList>
    </citation>
    <scope>NUCLEOTIDE SEQUENCE</scope>
    <source>
        <strain evidence="1">DY6-4</strain>
        <plasmid evidence="1">unnamed</plasmid>
    </source>
</reference>
<dbReference type="InterPro" id="IPR027417">
    <property type="entry name" value="P-loop_NTPase"/>
</dbReference>
<dbReference type="SUPFAM" id="SSF52540">
    <property type="entry name" value="P-loop containing nucleoside triphosphate hydrolases"/>
    <property type="match status" value="1"/>
</dbReference>
<dbReference type="GO" id="GO:0008146">
    <property type="term" value="F:sulfotransferase activity"/>
    <property type="evidence" value="ECO:0007669"/>
    <property type="project" value="InterPro"/>
</dbReference>
<dbReference type="GO" id="GO:0016020">
    <property type="term" value="C:membrane"/>
    <property type="evidence" value="ECO:0007669"/>
    <property type="project" value="InterPro"/>
</dbReference>
<proteinExistence type="predicted"/>
<accession>A0A2M9D458</accession>
<accession>A0A1P8QYB8</accession>
<dbReference type="EMBL" id="CP019127">
    <property type="protein sequence ID" value="APX91410.1"/>
    <property type="molecule type" value="Genomic_DNA"/>
</dbReference>
<name>A0A1P8QYB8_9RHOB</name>
<sequence length="239" mass="27070">MIVSHRHRLIFFAFPKTGSESLRALLAPLNEVGVRPWRAAGRGRDFHPHMSPAEARAAFARRGWDFAAYRRVTCLRNPYPRLVSLYRMIRAVDGVWRLRARAGLGVPGFAAWLRASPPRGRGGGGRAHQRWRRHGTWSARAWIEGEAAESTAEATVEATGEAAASPLVTHVLRLEHLAQELPALWQQLGLPPPPDPLPWLNSRPPAPWQAWYDPPLRHLVARRYRWELARFYPGEWGDG</sequence>
<keyword evidence="1" id="KW-0614">Plasmid</keyword>
<geneLocation type="plasmid" evidence="1">
    <name>unnamed</name>
</geneLocation>